<feature type="region of interest" description="Disordered" evidence="1">
    <location>
        <begin position="169"/>
        <end position="196"/>
    </location>
</feature>
<sequence>MKKILFLLLASFLVLTACGQEESKSEDKKETKSSEKAAKKKDDKKSEDRKDKSDDNSNEEVASQDESNEQPFQSQEQVNTQEQQTAQQPIKSQEKAQSEEQQNLQGGNNEQSNVPAGDAMFGEYKDDGTYCTVGGCLTPEQQKDQEEANYEEMENQGYSREEYDEIQNKAAELQQQRDNGEISSEEFTDGYLELYD</sequence>
<feature type="region of interest" description="Disordered" evidence="1">
    <location>
        <begin position="18"/>
        <end position="129"/>
    </location>
</feature>
<feature type="region of interest" description="Disordered" evidence="1">
    <location>
        <begin position="140"/>
        <end position="159"/>
    </location>
</feature>
<feature type="compositionally biased region" description="Low complexity" evidence="1">
    <location>
        <begin position="99"/>
        <end position="113"/>
    </location>
</feature>
<dbReference type="Proteomes" id="UP000254412">
    <property type="component" value="Unassembled WGS sequence"/>
</dbReference>
<gene>
    <name evidence="3" type="ORF">NCTC13834_02157</name>
</gene>
<accession>A0A380GMZ3</accession>
<reference evidence="3 4" key="1">
    <citation type="submission" date="2018-06" db="EMBL/GenBank/DDBJ databases">
        <authorList>
            <consortium name="Pathogen Informatics"/>
            <person name="Doyle S."/>
        </authorList>
    </citation>
    <scope>NUCLEOTIDE SEQUENCE [LARGE SCALE GENOMIC DNA]</scope>
    <source>
        <strain evidence="3 4">NCTC13834</strain>
    </source>
</reference>
<feature type="compositionally biased region" description="Basic and acidic residues" evidence="1">
    <location>
        <begin position="21"/>
        <end position="55"/>
    </location>
</feature>
<dbReference type="AlphaFoldDB" id="A0A380GMZ3"/>
<protein>
    <submittedName>
        <fullName evidence="3">Putative lipoprotein</fullName>
    </submittedName>
</protein>
<evidence type="ECO:0000313" key="3">
    <source>
        <dbReference type="EMBL" id="SUM55782.1"/>
    </source>
</evidence>
<feature type="compositionally biased region" description="Low complexity" evidence="1">
    <location>
        <begin position="73"/>
        <end position="88"/>
    </location>
</feature>
<keyword evidence="3" id="KW-0449">Lipoprotein</keyword>
<dbReference type="RefSeq" id="WP_176579748.1">
    <property type="nucleotide sequence ID" value="NZ_BMCF01000008.1"/>
</dbReference>
<dbReference type="EMBL" id="UHDS01000001">
    <property type="protein sequence ID" value="SUM55782.1"/>
    <property type="molecule type" value="Genomic_DNA"/>
</dbReference>
<dbReference type="PROSITE" id="PS51257">
    <property type="entry name" value="PROKAR_LIPOPROTEIN"/>
    <property type="match status" value="1"/>
</dbReference>
<evidence type="ECO:0000256" key="1">
    <source>
        <dbReference type="SAM" id="MobiDB-lite"/>
    </source>
</evidence>
<feature type="signal peptide" evidence="2">
    <location>
        <begin position="1"/>
        <end position="19"/>
    </location>
</feature>
<proteinExistence type="predicted"/>
<evidence type="ECO:0000313" key="4">
    <source>
        <dbReference type="Proteomes" id="UP000254412"/>
    </source>
</evidence>
<evidence type="ECO:0000256" key="2">
    <source>
        <dbReference type="SAM" id="SignalP"/>
    </source>
</evidence>
<feature type="compositionally biased region" description="Acidic residues" evidence="1">
    <location>
        <begin position="56"/>
        <end position="68"/>
    </location>
</feature>
<name>A0A380GMZ3_9STAP</name>
<organism evidence="3 4">
    <name type="scientific">Staphylococcus nepalensis</name>
    <dbReference type="NCBI Taxonomy" id="214473"/>
    <lineage>
        <taxon>Bacteria</taxon>
        <taxon>Bacillati</taxon>
        <taxon>Bacillota</taxon>
        <taxon>Bacilli</taxon>
        <taxon>Bacillales</taxon>
        <taxon>Staphylococcaceae</taxon>
        <taxon>Staphylococcus</taxon>
    </lineage>
</organism>
<feature type="chain" id="PRO_5039597967" evidence="2">
    <location>
        <begin position="20"/>
        <end position="196"/>
    </location>
</feature>
<keyword evidence="2" id="KW-0732">Signal</keyword>